<evidence type="ECO:0000313" key="4">
    <source>
        <dbReference type="Proteomes" id="UP000004757"/>
    </source>
</evidence>
<dbReference type="InterPro" id="IPR007394">
    <property type="entry name" value="UPF0122"/>
</dbReference>
<name>D4XVD5_9BACT</name>
<sequence>MENKRSIESIEKYTHLFEKYSSFLTQSQKQVFQLFYFEDLSYAEIAEILACTRTNAYDTLKKAVAKLEKIEQKMN</sequence>
<reference evidence="3 4" key="1">
    <citation type="submission" date="2010-03" db="EMBL/GenBank/DDBJ databases">
        <authorList>
            <person name="Glass J.I."/>
            <person name="Benders G.A."/>
            <person name="Durkin A.S."/>
            <person name="Farmerie W.G."/>
            <person name="Hlavinka K."/>
            <person name="Hostetler J."/>
            <person name="Jackson J."/>
            <person name="May M.A."/>
            <person name="Miller R.H."/>
            <person name="Paralanov V."/>
            <person name="Radune D."/>
            <person name="Szczypinski B."/>
            <person name="Brown D.R."/>
        </authorList>
    </citation>
    <scope>NUCLEOTIDE SEQUENCE [LARGE SCALE GENOMIC DNA]</scope>
    <source>
        <strain evidence="3 4">A21JP2</strain>
    </source>
</reference>
<comment type="similarity">
    <text evidence="1">Belongs to the UPF0122 family.</text>
</comment>
<dbReference type="SUPFAM" id="SSF88659">
    <property type="entry name" value="Sigma3 and sigma4 domains of RNA polymerase sigma factors"/>
    <property type="match status" value="1"/>
</dbReference>
<dbReference type="STRING" id="747682.MALL_0647"/>
<dbReference type="NCBIfam" id="TIGR02937">
    <property type="entry name" value="sigma70-ECF"/>
    <property type="match status" value="1"/>
</dbReference>
<dbReference type="PANTHER" id="PTHR40083:SF1">
    <property type="entry name" value="UPF0122 PROTEIN YLXM"/>
    <property type="match status" value="1"/>
</dbReference>
<dbReference type="GO" id="GO:0003700">
    <property type="term" value="F:DNA-binding transcription factor activity"/>
    <property type="evidence" value="ECO:0007669"/>
    <property type="project" value="InterPro"/>
</dbReference>
<protein>
    <submittedName>
        <fullName evidence="3">Sigma-70, region 4</fullName>
    </submittedName>
</protein>
<dbReference type="OrthoDB" id="399219at2"/>
<comment type="caution">
    <text evidence="3">The sequence shown here is derived from an EMBL/GenBank/DDBJ whole genome shotgun (WGS) entry which is preliminary data.</text>
</comment>
<dbReference type="eggNOG" id="COG2739">
    <property type="taxonomic scope" value="Bacteria"/>
</dbReference>
<dbReference type="Pfam" id="PF04297">
    <property type="entry name" value="UPF0122"/>
    <property type="match status" value="1"/>
</dbReference>
<dbReference type="RefSeq" id="WP_005683424.1">
    <property type="nucleotide sequence ID" value="NZ_ADNC01000007.1"/>
</dbReference>
<evidence type="ECO:0000256" key="2">
    <source>
        <dbReference type="ARBA" id="ARBA00024764"/>
    </source>
</evidence>
<proteinExistence type="inferred from homology"/>
<accession>D4XVD5</accession>
<dbReference type="EMBL" id="ADNC01000007">
    <property type="protein sequence ID" value="EFF41709.1"/>
    <property type="molecule type" value="Genomic_DNA"/>
</dbReference>
<dbReference type="AlphaFoldDB" id="D4XVD5"/>
<comment type="function">
    <text evidence="2">Might take part in the signal recognition particle (SRP) pathway. This is inferred from the conservation of its genetic proximity to ftsY/ffh. May be a regulatory protein.</text>
</comment>
<dbReference type="InterPro" id="IPR013324">
    <property type="entry name" value="RNA_pol_sigma_r3/r4-like"/>
</dbReference>
<dbReference type="InterPro" id="IPR036388">
    <property type="entry name" value="WH-like_DNA-bd_sf"/>
</dbReference>
<dbReference type="GO" id="GO:0006352">
    <property type="term" value="P:DNA-templated transcription initiation"/>
    <property type="evidence" value="ECO:0007669"/>
    <property type="project" value="InterPro"/>
</dbReference>
<dbReference type="PANTHER" id="PTHR40083">
    <property type="entry name" value="UPF0122 PROTEIN CBO2450/CLC_2298"/>
    <property type="match status" value="1"/>
</dbReference>
<evidence type="ECO:0000313" key="3">
    <source>
        <dbReference type="EMBL" id="EFF41709.1"/>
    </source>
</evidence>
<evidence type="ECO:0000256" key="1">
    <source>
        <dbReference type="ARBA" id="ARBA00008720"/>
    </source>
</evidence>
<keyword evidence="4" id="KW-1185">Reference proteome</keyword>
<gene>
    <name evidence="3" type="ORF">MALL_0647</name>
</gene>
<organism evidence="3 4">
    <name type="scientific">Mycoplasmopsis alligatoris A21JP2</name>
    <dbReference type="NCBI Taxonomy" id="747682"/>
    <lineage>
        <taxon>Bacteria</taxon>
        <taxon>Bacillati</taxon>
        <taxon>Mycoplasmatota</taxon>
        <taxon>Mycoplasmoidales</taxon>
        <taxon>Metamycoplasmataceae</taxon>
        <taxon>Mycoplasmopsis</taxon>
    </lineage>
</organism>
<dbReference type="Gene3D" id="1.10.10.10">
    <property type="entry name" value="Winged helix-like DNA-binding domain superfamily/Winged helix DNA-binding domain"/>
    <property type="match status" value="1"/>
</dbReference>
<dbReference type="Proteomes" id="UP000004757">
    <property type="component" value="Unassembled WGS sequence"/>
</dbReference>
<dbReference type="InterPro" id="IPR014284">
    <property type="entry name" value="RNA_pol_sigma-70_dom"/>
</dbReference>